<feature type="compositionally biased region" description="Pro residues" evidence="1">
    <location>
        <begin position="1"/>
        <end position="10"/>
    </location>
</feature>
<keyword evidence="2" id="KW-1133">Transmembrane helix</keyword>
<evidence type="ECO:0000313" key="4">
    <source>
        <dbReference type="Proteomes" id="UP000320338"/>
    </source>
</evidence>
<feature type="transmembrane region" description="Helical" evidence="2">
    <location>
        <begin position="74"/>
        <end position="93"/>
    </location>
</feature>
<keyword evidence="2" id="KW-0812">Transmembrane</keyword>
<evidence type="ECO:0000256" key="1">
    <source>
        <dbReference type="SAM" id="MobiDB-lite"/>
    </source>
</evidence>
<dbReference type="RefSeq" id="WP_141276141.1">
    <property type="nucleotide sequence ID" value="NZ_BAAARZ010000022.1"/>
</dbReference>
<protein>
    <submittedName>
        <fullName evidence="3">Uncharacterized protein</fullName>
    </submittedName>
</protein>
<reference evidence="3 4" key="1">
    <citation type="submission" date="2019-06" db="EMBL/GenBank/DDBJ databases">
        <title>Whole genome shotgun sequence of Pseudonocardia hydrocarbonoxydans NBRC 14498.</title>
        <authorList>
            <person name="Hosoyama A."/>
            <person name="Uohara A."/>
            <person name="Ohji S."/>
            <person name="Ichikawa N."/>
        </authorList>
    </citation>
    <scope>NUCLEOTIDE SEQUENCE [LARGE SCALE GENOMIC DNA]</scope>
    <source>
        <strain evidence="3 4">NBRC 14498</strain>
    </source>
</reference>
<dbReference type="EMBL" id="BJNG01000001">
    <property type="protein sequence ID" value="GEC17784.1"/>
    <property type="molecule type" value="Genomic_DNA"/>
</dbReference>
<dbReference type="OrthoDB" id="3577311at2"/>
<comment type="caution">
    <text evidence="3">The sequence shown here is derived from an EMBL/GenBank/DDBJ whole genome shotgun (WGS) entry which is preliminary data.</text>
</comment>
<dbReference type="Proteomes" id="UP000320338">
    <property type="component" value="Unassembled WGS sequence"/>
</dbReference>
<keyword evidence="4" id="KW-1185">Reference proteome</keyword>
<accession>A0A4Y3WFZ1</accession>
<feature type="region of interest" description="Disordered" evidence="1">
    <location>
        <begin position="1"/>
        <end position="46"/>
    </location>
</feature>
<organism evidence="3 4">
    <name type="scientific">Pseudonocardia hydrocarbonoxydans</name>
    <dbReference type="NCBI Taxonomy" id="76726"/>
    <lineage>
        <taxon>Bacteria</taxon>
        <taxon>Bacillati</taxon>
        <taxon>Actinomycetota</taxon>
        <taxon>Actinomycetes</taxon>
        <taxon>Pseudonocardiales</taxon>
        <taxon>Pseudonocardiaceae</taxon>
        <taxon>Pseudonocardia</taxon>
    </lineage>
</organism>
<sequence>MTTSSGPPPGWYRAADGRWYPPPAGSPDPTRLHAAPQYGDTGYGPAPYGPAPYGTQYGASAPPPAPRRRGPRTVLLVVGAVVVALLVLGGIALNRLVAGIGEGVGGLTASTDCDAVSTEAVNGALGGSYDVVQLGGLAGTAGPVLDSRVLADAPTCWAVESGDTGGRLARVARYSGPDAAERFAAERTAAMGTTEDRGDGLSVSSAAYFNKDVEAGDEAFCTTGDFIASAGVLLRTGELLVYVSTTAAGGGAGTVPDIEFDTAGGPSEAIRFGTDDANCDLALALATQVR</sequence>
<keyword evidence="2" id="KW-0472">Membrane</keyword>
<dbReference type="AlphaFoldDB" id="A0A4Y3WFZ1"/>
<gene>
    <name evidence="3" type="ORF">PHY01_00670</name>
</gene>
<evidence type="ECO:0000313" key="3">
    <source>
        <dbReference type="EMBL" id="GEC17784.1"/>
    </source>
</evidence>
<evidence type="ECO:0000256" key="2">
    <source>
        <dbReference type="SAM" id="Phobius"/>
    </source>
</evidence>
<proteinExistence type="predicted"/>
<name>A0A4Y3WFZ1_9PSEU</name>